<dbReference type="Proteomes" id="UP001055072">
    <property type="component" value="Unassembled WGS sequence"/>
</dbReference>
<proteinExistence type="predicted"/>
<accession>A0ACB8U3F3</accession>
<organism evidence="1 2">
    <name type="scientific">Irpex rosettiformis</name>
    <dbReference type="NCBI Taxonomy" id="378272"/>
    <lineage>
        <taxon>Eukaryota</taxon>
        <taxon>Fungi</taxon>
        <taxon>Dikarya</taxon>
        <taxon>Basidiomycota</taxon>
        <taxon>Agaricomycotina</taxon>
        <taxon>Agaricomycetes</taxon>
        <taxon>Polyporales</taxon>
        <taxon>Irpicaceae</taxon>
        <taxon>Irpex</taxon>
    </lineage>
</organism>
<evidence type="ECO:0000313" key="2">
    <source>
        <dbReference type="Proteomes" id="UP001055072"/>
    </source>
</evidence>
<evidence type="ECO:0000313" key="1">
    <source>
        <dbReference type="EMBL" id="KAI0088726.1"/>
    </source>
</evidence>
<name>A0ACB8U3F3_9APHY</name>
<comment type="caution">
    <text evidence="1">The sequence shown here is derived from an EMBL/GenBank/DDBJ whole genome shotgun (WGS) entry which is preliminary data.</text>
</comment>
<keyword evidence="2" id="KW-1185">Reference proteome</keyword>
<feature type="non-terminal residue" evidence="1">
    <location>
        <position position="1"/>
    </location>
</feature>
<dbReference type="EMBL" id="MU274913">
    <property type="protein sequence ID" value="KAI0088726.1"/>
    <property type="molecule type" value="Genomic_DNA"/>
</dbReference>
<sequence>RLLIAYPDHDAFTTFKSVDVCAVAEKLLQRTNVDQEILPSDEDDSDDSDLEMSDDNSDSSSSSDNSSTSLSSEDESDHRSRKSGKSNKKSKHSKKSSKKDKSSKSKNKPTSEKPLTTKLKGDTELDGLIEKLGKMSINDLMYIAMYFEVVQKNSLVQIVMDSLHQQRALQAQSVSMSNSSRLSALVFKPRPPARNEERHPYLDRLMCFSCRDPGHQAFECLKLAKFVNNGVIRCTTGERPQWSNGKLVRCLQGEIWIEAIKRQNIASSNFAIYEDKIYDDGNQSEYEDYADSYTVTRSDRNARTNCKEQFEGVFVPARREVEQRRSGRAMENNA</sequence>
<gene>
    <name evidence="1" type="ORF">BDY19DRAFT_1008191</name>
</gene>
<protein>
    <submittedName>
        <fullName evidence="1">Uncharacterized protein</fullName>
    </submittedName>
</protein>
<reference evidence="1" key="1">
    <citation type="journal article" date="2021" name="Environ. Microbiol.">
        <title>Gene family expansions and transcriptome signatures uncover fungal adaptations to wood decay.</title>
        <authorList>
            <person name="Hage H."/>
            <person name="Miyauchi S."/>
            <person name="Viragh M."/>
            <person name="Drula E."/>
            <person name="Min B."/>
            <person name="Chaduli D."/>
            <person name="Navarro D."/>
            <person name="Favel A."/>
            <person name="Norest M."/>
            <person name="Lesage-Meessen L."/>
            <person name="Balint B."/>
            <person name="Merenyi Z."/>
            <person name="de Eugenio L."/>
            <person name="Morin E."/>
            <person name="Martinez A.T."/>
            <person name="Baldrian P."/>
            <person name="Stursova M."/>
            <person name="Martinez M.J."/>
            <person name="Novotny C."/>
            <person name="Magnuson J.K."/>
            <person name="Spatafora J.W."/>
            <person name="Maurice S."/>
            <person name="Pangilinan J."/>
            <person name="Andreopoulos W."/>
            <person name="LaButti K."/>
            <person name="Hundley H."/>
            <person name="Na H."/>
            <person name="Kuo A."/>
            <person name="Barry K."/>
            <person name="Lipzen A."/>
            <person name="Henrissat B."/>
            <person name="Riley R."/>
            <person name="Ahrendt S."/>
            <person name="Nagy L.G."/>
            <person name="Grigoriev I.V."/>
            <person name="Martin F."/>
            <person name="Rosso M.N."/>
        </authorList>
    </citation>
    <scope>NUCLEOTIDE SEQUENCE</scope>
    <source>
        <strain evidence="1">CBS 384.51</strain>
    </source>
</reference>